<name>A0AA39I8X9_9BILA</name>
<keyword evidence="1" id="KW-1133">Transmembrane helix</keyword>
<sequence length="85" mass="9603">MFPPRPNFDCCLWFTCCTAVLCLFTFAVTVGVWAGLTERTIDPIFWMMVGSAVFCIFFTMLFALLSCLEGDNSRVAPYRGDEQPN</sequence>
<keyword evidence="1" id="KW-0472">Membrane</keyword>
<reference evidence="2" key="1">
    <citation type="submission" date="2023-06" db="EMBL/GenBank/DDBJ databases">
        <title>Genomic analysis of the entomopathogenic nematode Steinernema hermaphroditum.</title>
        <authorList>
            <person name="Schwarz E.M."/>
            <person name="Heppert J.K."/>
            <person name="Baniya A."/>
            <person name="Schwartz H.T."/>
            <person name="Tan C.-H."/>
            <person name="Antoshechkin I."/>
            <person name="Sternberg P.W."/>
            <person name="Goodrich-Blair H."/>
            <person name="Dillman A.R."/>
        </authorList>
    </citation>
    <scope>NUCLEOTIDE SEQUENCE</scope>
    <source>
        <strain evidence="2">PS9179</strain>
        <tissue evidence="2">Whole animal</tissue>
    </source>
</reference>
<protein>
    <submittedName>
        <fullName evidence="2">Uncharacterized protein</fullName>
    </submittedName>
</protein>
<dbReference type="Proteomes" id="UP001175271">
    <property type="component" value="Unassembled WGS sequence"/>
</dbReference>
<keyword evidence="3" id="KW-1185">Reference proteome</keyword>
<accession>A0AA39I8X9</accession>
<proteinExistence type="predicted"/>
<dbReference type="EMBL" id="JAUCMV010000002">
    <property type="protein sequence ID" value="KAK0418904.1"/>
    <property type="molecule type" value="Genomic_DNA"/>
</dbReference>
<comment type="caution">
    <text evidence="2">The sequence shown here is derived from an EMBL/GenBank/DDBJ whole genome shotgun (WGS) entry which is preliminary data.</text>
</comment>
<organism evidence="2 3">
    <name type="scientific">Steinernema hermaphroditum</name>
    <dbReference type="NCBI Taxonomy" id="289476"/>
    <lineage>
        <taxon>Eukaryota</taxon>
        <taxon>Metazoa</taxon>
        <taxon>Ecdysozoa</taxon>
        <taxon>Nematoda</taxon>
        <taxon>Chromadorea</taxon>
        <taxon>Rhabditida</taxon>
        <taxon>Tylenchina</taxon>
        <taxon>Panagrolaimomorpha</taxon>
        <taxon>Strongyloidoidea</taxon>
        <taxon>Steinernematidae</taxon>
        <taxon>Steinernema</taxon>
    </lineage>
</organism>
<feature type="transmembrane region" description="Helical" evidence="1">
    <location>
        <begin position="44"/>
        <end position="65"/>
    </location>
</feature>
<keyword evidence="1" id="KW-0812">Transmembrane</keyword>
<evidence type="ECO:0000313" key="3">
    <source>
        <dbReference type="Proteomes" id="UP001175271"/>
    </source>
</evidence>
<dbReference type="AlphaFoldDB" id="A0AA39I8X9"/>
<gene>
    <name evidence="2" type="ORF">QR680_013842</name>
</gene>
<evidence type="ECO:0000256" key="1">
    <source>
        <dbReference type="SAM" id="Phobius"/>
    </source>
</evidence>
<evidence type="ECO:0000313" key="2">
    <source>
        <dbReference type="EMBL" id="KAK0418904.1"/>
    </source>
</evidence>